<evidence type="ECO:0000256" key="1">
    <source>
        <dbReference type="ARBA" id="ARBA00022729"/>
    </source>
</evidence>
<accession>A0A6C0GTI5</accession>
<dbReference type="EMBL" id="CP048222">
    <property type="protein sequence ID" value="QHT71475.1"/>
    <property type="molecule type" value="Genomic_DNA"/>
</dbReference>
<dbReference type="Proteomes" id="UP000480178">
    <property type="component" value="Chromosome"/>
</dbReference>
<keyword evidence="4" id="KW-1185">Reference proteome</keyword>
<evidence type="ECO:0000313" key="4">
    <source>
        <dbReference type="Proteomes" id="UP000480178"/>
    </source>
</evidence>
<dbReference type="PANTHER" id="PTHR16026">
    <property type="entry name" value="CARTILAGE ACIDIC PROTEIN 1"/>
    <property type="match status" value="1"/>
</dbReference>
<dbReference type="SUPFAM" id="SSF69318">
    <property type="entry name" value="Integrin alpha N-terminal domain"/>
    <property type="match status" value="3"/>
</dbReference>
<dbReference type="KEGG" id="rhoz:GXP67_34860"/>
<dbReference type="InterPro" id="IPR013517">
    <property type="entry name" value="FG-GAP"/>
</dbReference>
<dbReference type="Pfam" id="PF13517">
    <property type="entry name" value="FG-GAP_3"/>
    <property type="match status" value="4"/>
</dbReference>
<dbReference type="PANTHER" id="PTHR16026:SF0">
    <property type="entry name" value="CARTILAGE ACIDIC PROTEIN 1"/>
    <property type="match status" value="1"/>
</dbReference>
<reference evidence="3 4" key="1">
    <citation type="submission" date="2020-01" db="EMBL/GenBank/DDBJ databases">
        <authorList>
            <person name="Kim M.K."/>
        </authorList>
    </citation>
    <scope>NUCLEOTIDE SEQUENCE [LARGE SCALE GENOMIC DNA]</scope>
    <source>
        <strain evidence="3 4">172606-1</strain>
    </source>
</reference>
<dbReference type="Gene3D" id="2.130.10.130">
    <property type="entry name" value="Integrin alpha, N-terminal"/>
    <property type="match status" value="3"/>
</dbReference>
<proteinExistence type="predicted"/>
<evidence type="ECO:0000313" key="3">
    <source>
        <dbReference type="EMBL" id="QHT71475.1"/>
    </source>
</evidence>
<evidence type="ECO:0000259" key="2">
    <source>
        <dbReference type="Pfam" id="PF07593"/>
    </source>
</evidence>
<dbReference type="AlphaFoldDB" id="A0A6C0GTI5"/>
<name>A0A6C0GTI5_9BACT</name>
<keyword evidence="1" id="KW-0732">Signal</keyword>
<dbReference type="RefSeq" id="WP_162447414.1">
    <property type="nucleotide sequence ID" value="NZ_CP048222.1"/>
</dbReference>
<dbReference type="Pfam" id="PF07593">
    <property type="entry name" value="UnbV_ASPIC"/>
    <property type="match status" value="1"/>
</dbReference>
<gene>
    <name evidence="3" type="ORF">GXP67_34860</name>
</gene>
<feature type="domain" description="ASPIC/UnbV" evidence="2">
    <location>
        <begin position="510"/>
        <end position="577"/>
    </location>
</feature>
<protein>
    <submittedName>
        <fullName evidence="3">VCBS repeat-containing protein</fullName>
    </submittedName>
</protein>
<sequence length="1195" mass="132452">MLSACKPETKKSDPLFKLLSSAETGIHFSNDIRQTDSLNILEYMYFYNGGGVGLGDINNDGLTDVFLSGNIVSSKLYLNKGNFQFEDITAEAGVTTKGWCTGVAMADVNSDGFVDIYVSRAGSQNPADRTNLFFVNNGNNTFNESALSYGIADTAYTTQAAFFDYDKDGDVDLYLLNHDHSPKAVNTLHPKRKNGEAKNTDELFRNNGNGPAGHPTFTNVSQEAGILTEGYGLGVAINDLNSDGWPDIYVSNDFLSNDLLYINNQDGTFTNKISDYLKHQSYNGMGVDVSDFNNDGLPDIVVVDMLPEDNYRQKTMSGGMSNEKFSYMIQMGYEPQYMRNTLQLNNGNGHFSEIGQLAGIDKTDWSWSPLLADFDNDGFKDLFITNGYLKDITDKDFINYSENKKMFQEAKEANATLLALMDAQDGVKIPNYAFKNNCDLTFTKALDWGFDQPTYSNGAAFGDLDNDGDLDLVINNINDPASVYKNEAQRLDGRNYLQVSLQGDSLNRMALGAKVVLKYKGNIQLHEHTLYRGYQSTVDNTVHFGLGKVNTVDTIDIYWPDGRKQQLLHVKANQRLTINHRQAKNSFNEQKESLADQPVFSEVSREYGIHFLHKENRYSDLTAQTLLPHTHSYMGPSMSAGDVDGNGLDDFFIGGSAGNPGMLYLQQPSGKFIKHEFPDDAGYEDMGSLLFDADNDGDLDLYVVSGGTEFIANSENYQDRLYKNDGKGKFQKDMAALPSIKASESVVTAADFDGDGDLDLFVGGRVLPEKYPQAPQSYILRNEAGKFKDVTNEVGAELRNIGMVTAALWTDFDNDRQVDLLIVGEWMPVTFFKNVKGKLVPWNADEGKISQQLTVNRPQKNSSSKNKSPTHSITHLLNASSGWWNSLAGGDMDNDGDIDYILGNVGLNTPFKASEDEPLTIYSGDLDGTGIHHAILARYAQGKNYPWHSRDVLLRQMPRLGKKFFKYNEYAKATMDDIVSPEVRDKALVLESNYFASSYMENLGQGKFSLKALPIQAQFAPVHGILIKDVDNDGNLDVLLTGNSYAPDVSIGRYDAFSGLYLRGDGKGNFSSVHLGKSGFFMDADARSLIQLYTGNGDALIIGSSNADSLQVYSTTVPQKSKLYNLDGLDAFGTLRMKNAKSRKVEFYYASGYLSQSSRTLEIPEEVEYFEIVDSRGKAQKHVNKNTVSVSNKRK</sequence>
<dbReference type="InterPro" id="IPR028994">
    <property type="entry name" value="Integrin_alpha_N"/>
</dbReference>
<dbReference type="InterPro" id="IPR027039">
    <property type="entry name" value="Crtac1"/>
</dbReference>
<organism evidence="3 4">
    <name type="scientific">Rhodocytophaga rosea</name>
    <dbReference type="NCBI Taxonomy" id="2704465"/>
    <lineage>
        <taxon>Bacteria</taxon>
        <taxon>Pseudomonadati</taxon>
        <taxon>Bacteroidota</taxon>
        <taxon>Cytophagia</taxon>
        <taxon>Cytophagales</taxon>
        <taxon>Rhodocytophagaceae</taxon>
        <taxon>Rhodocytophaga</taxon>
    </lineage>
</organism>
<dbReference type="InterPro" id="IPR011519">
    <property type="entry name" value="UnbV_ASPIC"/>
</dbReference>